<proteinExistence type="inferred from homology"/>
<reference evidence="8 9" key="1">
    <citation type="journal article" date="2020" name="Nat. Commun.">
        <title>Genome of Tripterygium wilfordii and identification of cytochrome P450 involved in triptolide biosynthesis.</title>
        <authorList>
            <person name="Tu L."/>
            <person name="Su P."/>
            <person name="Zhang Z."/>
            <person name="Gao L."/>
            <person name="Wang J."/>
            <person name="Hu T."/>
            <person name="Zhou J."/>
            <person name="Zhang Y."/>
            <person name="Zhao Y."/>
            <person name="Liu Y."/>
            <person name="Song Y."/>
            <person name="Tong Y."/>
            <person name="Lu Y."/>
            <person name="Yang J."/>
            <person name="Xu C."/>
            <person name="Jia M."/>
            <person name="Peters R.J."/>
            <person name="Huang L."/>
            <person name="Gao W."/>
        </authorList>
    </citation>
    <scope>NUCLEOTIDE SEQUENCE [LARGE SCALE GENOMIC DNA]</scope>
    <source>
        <strain evidence="9">cv. XIE 37</strain>
        <tissue evidence="8">Leaf</tissue>
    </source>
</reference>
<comment type="subcellular location">
    <subcellularLocation>
        <location evidence="1">Endomembrane system</location>
        <topology evidence="1">Multi-pass membrane protein</topology>
    </subcellularLocation>
</comment>
<dbReference type="Pfam" id="PF06749">
    <property type="entry name" value="DUF1218"/>
    <property type="match status" value="1"/>
</dbReference>
<dbReference type="InterPro" id="IPR009606">
    <property type="entry name" value="DEAL/Modifying_wall_lignin1/2"/>
</dbReference>
<name>A0A7J7C276_TRIWF</name>
<dbReference type="InterPro" id="IPR052222">
    <property type="entry name" value="DESIGUAL"/>
</dbReference>
<feature type="transmembrane region" description="Helical" evidence="7">
    <location>
        <begin position="57"/>
        <end position="77"/>
    </location>
</feature>
<dbReference type="AlphaFoldDB" id="A0A7J7C276"/>
<feature type="transmembrane region" description="Helical" evidence="7">
    <location>
        <begin position="97"/>
        <end position="115"/>
    </location>
</feature>
<accession>A0A7J7C276</accession>
<keyword evidence="5 7" id="KW-0472">Membrane</keyword>
<sequence length="262" mass="29251">MALTLLMIIIVLHVTASALALVLASEESRTIALIGSDEYSNYTNCIYATNKWTPLRITALVLLLANQVLMMKASLWFFSAEKPLNPKTSSPTPWARFLLIICWAAFFITEAWFLVGSVRKAGQTKYGGTVFSSGFLICQTAKDGFFHRERVFHEGAVFILLISIASKMYNVFYVESNEKETVDGSDSTGENSELTQWFSLRRSIRRSGTWRFLQKIGSNGVLESRQEVCHSNNPCSAASPRDQGACCLSEGRSRSSEHACFR</sequence>
<keyword evidence="2 7" id="KW-0812">Transmembrane</keyword>
<gene>
    <name evidence="8" type="ORF">HS088_TW21G00167</name>
</gene>
<comment type="similarity">
    <text evidence="6">Belongs to the DESIGUAL family.</text>
</comment>
<evidence type="ECO:0000313" key="9">
    <source>
        <dbReference type="Proteomes" id="UP000593562"/>
    </source>
</evidence>
<keyword evidence="4 7" id="KW-1133">Transmembrane helix</keyword>
<dbReference type="EMBL" id="JAAARO010000021">
    <property type="protein sequence ID" value="KAF5728025.1"/>
    <property type="molecule type" value="Genomic_DNA"/>
</dbReference>
<dbReference type="Proteomes" id="UP000593562">
    <property type="component" value="Unassembled WGS sequence"/>
</dbReference>
<evidence type="ECO:0000256" key="4">
    <source>
        <dbReference type="ARBA" id="ARBA00022989"/>
    </source>
</evidence>
<evidence type="ECO:0000256" key="5">
    <source>
        <dbReference type="ARBA" id="ARBA00023136"/>
    </source>
</evidence>
<organism evidence="8 9">
    <name type="scientific">Tripterygium wilfordii</name>
    <name type="common">Thunder God vine</name>
    <dbReference type="NCBI Taxonomy" id="458696"/>
    <lineage>
        <taxon>Eukaryota</taxon>
        <taxon>Viridiplantae</taxon>
        <taxon>Streptophyta</taxon>
        <taxon>Embryophyta</taxon>
        <taxon>Tracheophyta</taxon>
        <taxon>Spermatophyta</taxon>
        <taxon>Magnoliopsida</taxon>
        <taxon>eudicotyledons</taxon>
        <taxon>Gunneridae</taxon>
        <taxon>Pentapetalae</taxon>
        <taxon>rosids</taxon>
        <taxon>fabids</taxon>
        <taxon>Celastrales</taxon>
        <taxon>Celastraceae</taxon>
        <taxon>Tripterygium</taxon>
    </lineage>
</organism>
<dbReference type="GO" id="GO:0012505">
    <property type="term" value="C:endomembrane system"/>
    <property type="evidence" value="ECO:0007669"/>
    <property type="project" value="UniProtKB-SubCell"/>
</dbReference>
<dbReference type="PANTHER" id="PTHR31769">
    <property type="entry name" value="OS07G0462200 PROTEIN-RELATED"/>
    <property type="match status" value="1"/>
</dbReference>
<evidence type="ECO:0000256" key="1">
    <source>
        <dbReference type="ARBA" id="ARBA00004127"/>
    </source>
</evidence>
<evidence type="ECO:0000313" key="8">
    <source>
        <dbReference type="EMBL" id="KAF5728025.1"/>
    </source>
</evidence>
<feature type="transmembrane region" description="Helical" evidence="7">
    <location>
        <begin position="6"/>
        <end position="24"/>
    </location>
</feature>
<dbReference type="InParanoid" id="A0A7J7C276"/>
<evidence type="ECO:0000256" key="7">
    <source>
        <dbReference type="SAM" id="Phobius"/>
    </source>
</evidence>
<evidence type="ECO:0000256" key="3">
    <source>
        <dbReference type="ARBA" id="ARBA00022729"/>
    </source>
</evidence>
<comment type="caution">
    <text evidence="8">The sequence shown here is derived from an EMBL/GenBank/DDBJ whole genome shotgun (WGS) entry which is preliminary data.</text>
</comment>
<evidence type="ECO:0000256" key="6">
    <source>
        <dbReference type="ARBA" id="ARBA00029467"/>
    </source>
</evidence>
<keyword evidence="3" id="KW-0732">Signal</keyword>
<keyword evidence="9" id="KW-1185">Reference proteome</keyword>
<protein>
    <submittedName>
        <fullName evidence="8">Uncharacterized protein</fullName>
    </submittedName>
</protein>
<evidence type="ECO:0000256" key="2">
    <source>
        <dbReference type="ARBA" id="ARBA00022692"/>
    </source>
</evidence>